<keyword evidence="23" id="KW-1185">Reference proteome</keyword>
<comment type="pathway">
    <text evidence="3">Protein modification; protein ubiquitination.</text>
</comment>
<reference evidence="22" key="2">
    <citation type="submission" date="2023-06" db="EMBL/GenBank/DDBJ databases">
        <authorList>
            <consortium name="Lawrence Berkeley National Laboratory"/>
            <person name="Haridas S."/>
            <person name="Hensen N."/>
            <person name="Bonometti L."/>
            <person name="Westerberg I."/>
            <person name="Brannstrom I.O."/>
            <person name="Guillou S."/>
            <person name="Cros-Aarteil S."/>
            <person name="Calhoun S."/>
            <person name="Kuo A."/>
            <person name="Mondo S."/>
            <person name="Pangilinan J."/>
            <person name="Riley R."/>
            <person name="Labutti K."/>
            <person name="Andreopoulos B."/>
            <person name="Lipzen A."/>
            <person name="Chen C."/>
            <person name="Yanf M."/>
            <person name="Daum C."/>
            <person name="Ng V."/>
            <person name="Clum A."/>
            <person name="Steindorff A."/>
            <person name="Ohm R."/>
            <person name="Martin F."/>
            <person name="Silar P."/>
            <person name="Natvig D."/>
            <person name="Lalanne C."/>
            <person name="Gautier V."/>
            <person name="Ament-Velasquez S.L."/>
            <person name="Kruys A."/>
            <person name="Hutchinson M.I."/>
            <person name="Powell A.J."/>
            <person name="Barry K."/>
            <person name="Miller A.N."/>
            <person name="Grigoriev I.V."/>
            <person name="Debuchy R."/>
            <person name="Gladieux P."/>
            <person name="Thoren M.H."/>
            <person name="Johannesson H."/>
        </authorList>
    </citation>
    <scope>NUCLEOTIDE SEQUENCE</scope>
    <source>
        <strain evidence="22">CBS 958.72</strain>
    </source>
</reference>
<sequence>MTATAPRPPPLTASPYPFAAAPDIIRAHQKDAYFQGALAQQLGDVHRRVRGARSAHAWAGETRTAADALYLGLTALLGNRTLGEEYCDLVQVEAPASSSPQHHHGKADDDDDGTEGAGQGGPRLPSLARRAGYIVCSVLLPYLAGRVLPGVRGAVRRRLQARLAVLAARQRDRDLHGGKPSAKSKASPSLEYRVERYLLTHLASLTSGAHLRAATLAVFYFTGAYYSISKRLFGLRYVFTRRLDDEHSNPSGAGGRAGYEVLGVLLAVQMVVRGYLHVREQLLAAAPAPLSLHPHQQQETEDYDDQQDFRERAALPFDADVSLDEHAYSANNELLVDPAAGGGGNQRSLAAIGTTTHTPVPRGGRARYDLSRADAVMGWIKGRQQRKCTLCLDEMKDPAVTGCGHVFCWACIGDWVREKPECPLCRREAMVQHILPLRAA</sequence>
<dbReference type="PANTHER" id="PTHR23350">
    <property type="entry name" value="PEROXISOME ASSEMBLY PROTEIN 10"/>
    <property type="match status" value="1"/>
</dbReference>
<dbReference type="CDD" id="cd16527">
    <property type="entry name" value="RING-HC_PEX10"/>
    <property type="match status" value="1"/>
</dbReference>
<evidence type="ECO:0000256" key="8">
    <source>
        <dbReference type="ARBA" id="ARBA00022679"/>
    </source>
</evidence>
<evidence type="ECO:0000256" key="9">
    <source>
        <dbReference type="ARBA" id="ARBA00022692"/>
    </source>
</evidence>
<evidence type="ECO:0000256" key="11">
    <source>
        <dbReference type="ARBA" id="ARBA00022771"/>
    </source>
</evidence>
<evidence type="ECO:0000256" key="5">
    <source>
        <dbReference type="ARBA" id="ARBA00012483"/>
    </source>
</evidence>
<evidence type="ECO:0000259" key="21">
    <source>
        <dbReference type="PROSITE" id="PS50089"/>
    </source>
</evidence>
<reference evidence="22" key="1">
    <citation type="journal article" date="2023" name="Mol. Phylogenet. Evol.">
        <title>Genome-scale phylogeny and comparative genomics of the fungal order Sordariales.</title>
        <authorList>
            <person name="Hensen N."/>
            <person name="Bonometti L."/>
            <person name="Westerberg I."/>
            <person name="Brannstrom I.O."/>
            <person name="Guillou S."/>
            <person name="Cros-Aarteil S."/>
            <person name="Calhoun S."/>
            <person name="Haridas S."/>
            <person name="Kuo A."/>
            <person name="Mondo S."/>
            <person name="Pangilinan J."/>
            <person name="Riley R."/>
            <person name="LaButti K."/>
            <person name="Andreopoulos B."/>
            <person name="Lipzen A."/>
            <person name="Chen C."/>
            <person name="Yan M."/>
            <person name="Daum C."/>
            <person name="Ng V."/>
            <person name="Clum A."/>
            <person name="Steindorff A."/>
            <person name="Ohm R.A."/>
            <person name="Martin F."/>
            <person name="Silar P."/>
            <person name="Natvig D.O."/>
            <person name="Lalanne C."/>
            <person name="Gautier V."/>
            <person name="Ament-Velasquez S.L."/>
            <person name="Kruys A."/>
            <person name="Hutchinson M.I."/>
            <person name="Powell A.J."/>
            <person name="Barry K."/>
            <person name="Miller A.N."/>
            <person name="Grigoriev I.V."/>
            <person name="Debuchy R."/>
            <person name="Gladieux P."/>
            <person name="Hiltunen Thoren M."/>
            <person name="Johannesson H."/>
        </authorList>
    </citation>
    <scope>NUCLEOTIDE SEQUENCE</scope>
    <source>
        <strain evidence="22">CBS 958.72</strain>
    </source>
</reference>
<dbReference type="InterPro" id="IPR013083">
    <property type="entry name" value="Znf_RING/FYVE/PHD"/>
</dbReference>
<dbReference type="GO" id="GO:0061630">
    <property type="term" value="F:ubiquitin protein ligase activity"/>
    <property type="evidence" value="ECO:0007669"/>
    <property type="project" value="UniProtKB-EC"/>
</dbReference>
<evidence type="ECO:0000256" key="2">
    <source>
        <dbReference type="ARBA" id="ARBA00004585"/>
    </source>
</evidence>
<keyword evidence="10" id="KW-0479">Metal-binding</keyword>
<keyword evidence="14" id="KW-0653">Protein transport</keyword>
<dbReference type="GO" id="GO:0016567">
    <property type="term" value="P:protein ubiquitination"/>
    <property type="evidence" value="ECO:0007669"/>
    <property type="project" value="UniProtKB-ARBA"/>
</dbReference>
<dbReference type="Pfam" id="PF13923">
    <property type="entry name" value="zf-C3HC4_2"/>
    <property type="match status" value="1"/>
</dbReference>
<dbReference type="EC" id="2.3.2.27" evidence="5"/>
<dbReference type="InterPro" id="IPR017907">
    <property type="entry name" value="Znf_RING_CS"/>
</dbReference>
<keyword evidence="7" id="KW-0962">Peroxisome biogenesis</keyword>
<dbReference type="EMBL" id="JAULSN010000001">
    <property type="protein sequence ID" value="KAK3382320.1"/>
    <property type="molecule type" value="Genomic_DNA"/>
</dbReference>
<dbReference type="PROSITE" id="PS00518">
    <property type="entry name" value="ZF_RING_1"/>
    <property type="match status" value="1"/>
</dbReference>
<organism evidence="22 23">
    <name type="scientific">Lasiosphaeria ovina</name>
    <dbReference type="NCBI Taxonomy" id="92902"/>
    <lineage>
        <taxon>Eukaryota</taxon>
        <taxon>Fungi</taxon>
        <taxon>Dikarya</taxon>
        <taxon>Ascomycota</taxon>
        <taxon>Pezizomycotina</taxon>
        <taxon>Sordariomycetes</taxon>
        <taxon>Sordariomycetidae</taxon>
        <taxon>Sordariales</taxon>
        <taxon>Lasiosphaeriaceae</taxon>
        <taxon>Lasiosphaeria</taxon>
    </lineage>
</organism>
<name>A0AAE0NJ06_9PEZI</name>
<feature type="region of interest" description="Disordered" evidence="20">
    <location>
        <begin position="95"/>
        <end position="124"/>
    </location>
</feature>
<dbReference type="InterPro" id="IPR025654">
    <property type="entry name" value="PEX2/10"/>
</dbReference>
<dbReference type="GO" id="GO:0008270">
    <property type="term" value="F:zinc ion binding"/>
    <property type="evidence" value="ECO:0007669"/>
    <property type="project" value="UniProtKB-KW"/>
</dbReference>
<dbReference type="FunFam" id="3.30.40.10:FF:000395">
    <property type="entry name" value="Putative Peroxisome biosynthesis protein (Peroxin-10)"/>
    <property type="match status" value="1"/>
</dbReference>
<keyword evidence="12" id="KW-0833">Ubl conjugation pathway</keyword>
<dbReference type="AlphaFoldDB" id="A0AAE0NJ06"/>
<comment type="subcellular location">
    <subcellularLocation>
        <location evidence="2">Peroxisome membrane</location>
        <topology evidence="2">Multi-pass membrane protein</topology>
    </subcellularLocation>
</comment>
<gene>
    <name evidence="22" type="ORF">B0T24DRAFT_601124</name>
</gene>
<comment type="caution">
    <text evidence="22">The sequence shown here is derived from an EMBL/GenBank/DDBJ whole genome shotgun (WGS) entry which is preliminary data.</text>
</comment>
<comment type="catalytic activity">
    <reaction evidence="1">
        <text>S-ubiquitinyl-[E2 ubiquitin-conjugating enzyme]-L-cysteine + [acceptor protein]-L-lysine = [E2 ubiquitin-conjugating enzyme]-L-cysteine + N(6)-ubiquitinyl-[acceptor protein]-L-lysine.</text>
        <dbReference type="EC" id="2.3.2.27"/>
    </reaction>
</comment>
<keyword evidence="13" id="KW-0862">Zinc</keyword>
<evidence type="ECO:0000313" key="22">
    <source>
        <dbReference type="EMBL" id="KAK3382320.1"/>
    </source>
</evidence>
<evidence type="ECO:0000256" key="16">
    <source>
        <dbReference type="ARBA" id="ARBA00023136"/>
    </source>
</evidence>
<evidence type="ECO:0000256" key="15">
    <source>
        <dbReference type="ARBA" id="ARBA00022989"/>
    </source>
</evidence>
<keyword evidence="6" id="KW-0813">Transport</keyword>
<evidence type="ECO:0000256" key="1">
    <source>
        <dbReference type="ARBA" id="ARBA00000900"/>
    </source>
</evidence>
<dbReference type="Gene3D" id="3.30.40.10">
    <property type="entry name" value="Zinc/RING finger domain, C3HC4 (zinc finger)"/>
    <property type="match status" value="1"/>
</dbReference>
<dbReference type="Pfam" id="PF04757">
    <property type="entry name" value="Pex2_Pex12"/>
    <property type="match status" value="1"/>
</dbReference>
<dbReference type="SMART" id="SM00184">
    <property type="entry name" value="RING"/>
    <property type="match status" value="1"/>
</dbReference>
<evidence type="ECO:0000256" key="18">
    <source>
        <dbReference type="ARBA" id="ARBA00041230"/>
    </source>
</evidence>
<dbReference type="InterPro" id="IPR001841">
    <property type="entry name" value="Znf_RING"/>
</dbReference>
<keyword evidence="15" id="KW-1133">Transmembrane helix</keyword>
<dbReference type="GO" id="GO:0016562">
    <property type="term" value="P:protein import into peroxisome matrix, receptor recycling"/>
    <property type="evidence" value="ECO:0007669"/>
    <property type="project" value="UniProtKB-ARBA"/>
</dbReference>
<accession>A0AAE0NJ06</accession>
<dbReference type="SUPFAM" id="SSF57850">
    <property type="entry name" value="RING/U-box"/>
    <property type="match status" value="1"/>
</dbReference>
<evidence type="ECO:0000256" key="10">
    <source>
        <dbReference type="ARBA" id="ARBA00022723"/>
    </source>
</evidence>
<keyword evidence="16" id="KW-0472">Membrane</keyword>
<evidence type="ECO:0000256" key="6">
    <source>
        <dbReference type="ARBA" id="ARBA00022448"/>
    </source>
</evidence>
<keyword evidence="11 19" id="KW-0863">Zinc-finger</keyword>
<dbReference type="Proteomes" id="UP001287356">
    <property type="component" value="Unassembled WGS sequence"/>
</dbReference>
<keyword evidence="8" id="KW-0808">Transferase</keyword>
<evidence type="ECO:0000313" key="23">
    <source>
        <dbReference type="Proteomes" id="UP001287356"/>
    </source>
</evidence>
<protein>
    <recommendedName>
        <fullName evidence="5">RING-type E3 ubiquitin transferase</fullName>
        <ecNumber evidence="5">2.3.2.27</ecNumber>
    </recommendedName>
    <alternativeName>
        <fullName evidence="18">Peroxin-10</fullName>
    </alternativeName>
</protein>
<dbReference type="PROSITE" id="PS50089">
    <property type="entry name" value="ZF_RING_2"/>
    <property type="match status" value="1"/>
</dbReference>
<dbReference type="GO" id="GO:0005778">
    <property type="term" value="C:peroxisomal membrane"/>
    <property type="evidence" value="ECO:0007669"/>
    <property type="project" value="UniProtKB-SubCell"/>
</dbReference>
<keyword evidence="9" id="KW-0812">Transmembrane</keyword>
<dbReference type="InterPro" id="IPR006845">
    <property type="entry name" value="Pex_N"/>
</dbReference>
<feature type="domain" description="RING-type" evidence="21">
    <location>
        <begin position="388"/>
        <end position="426"/>
    </location>
</feature>
<comment type="similarity">
    <text evidence="4">Belongs to the pex2/pex10/pex12 family.</text>
</comment>
<evidence type="ECO:0000256" key="19">
    <source>
        <dbReference type="PROSITE-ProRule" id="PRU00175"/>
    </source>
</evidence>
<evidence type="ECO:0000256" key="14">
    <source>
        <dbReference type="ARBA" id="ARBA00022927"/>
    </source>
</evidence>
<keyword evidence="17" id="KW-0576">Peroxisome</keyword>
<evidence type="ECO:0000256" key="4">
    <source>
        <dbReference type="ARBA" id="ARBA00008704"/>
    </source>
</evidence>
<evidence type="ECO:0000256" key="17">
    <source>
        <dbReference type="ARBA" id="ARBA00023140"/>
    </source>
</evidence>
<evidence type="ECO:0000256" key="13">
    <source>
        <dbReference type="ARBA" id="ARBA00022833"/>
    </source>
</evidence>
<evidence type="ECO:0000256" key="20">
    <source>
        <dbReference type="SAM" id="MobiDB-lite"/>
    </source>
</evidence>
<evidence type="ECO:0000256" key="3">
    <source>
        <dbReference type="ARBA" id="ARBA00004906"/>
    </source>
</evidence>
<dbReference type="PANTHER" id="PTHR23350:SF0">
    <property type="entry name" value="PEROXISOME BIOGENESIS FACTOR 10"/>
    <property type="match status" value="1"/>
</dbReference>
<evidence type="ECO:0000256" key="7">
    <source>
        <dbReference type="ARBA" id="ARBA00022593"/>
    </source>
</evidence>
<evidence type="ECO:0000256" key="12">
    <source>
        <dbReference type="ARBA" id="ARBA00022786"/>
    </source>
</evidence>
<proteinExistence type="inferred from homology"/>